<feature type="transmembrane region" description="Helical" evidence="8">
    <location>
        <begin position="227"/>
        <end position="248"/>
    </location>
</feature>
<evidence type="ECO:0000256" key="4">
    <source>
        <dbReference type="ARBA" id="ARBA00022679"/>
    </source>
</evidence>
<feature type="domain" description="Glycosyltransferase RgtA/B/C/D-like" evidence="9">
    <location>
        <begin position="80"/>
        <end position="240"/>
    </location>
</feature>
<feature type="transmembrane region" description="Helical" evidence="8">
    <location>
        <begin position="130"/>
        <end position="147"/>
    </location>
</feature>
<feature type="transmembrane region" description="Helical" evidence="8">
    <location>
        <begin position="202"/>
        <end position="220"/>
    </location>
</feature>
<dbReference type="InterPro" id="IPR038731">
    <property type="entry name" value="RgtA/B/C-like"/>
</dbReference>
<dbReference type="EMBL" id="JBHTIW010000036">
    <property type="protein sequence ID" value="MFD0923556.1"/>
    <property type="molecule type" value="Genomic_DNA"/>
</dbReference>
<feature type="transmembrane region" description="Helical" evidence="8">
    <location>
        <begin position="22"/>
        <end position="40"/>
    </location>
</feature>
<evidence type="ECO:0000259" key="10">
    <source>
        <dbReference type="Pfam" id="PF24878"/>
    </source>
</evidence>
<reference evidence="12" key="1">
    <citation type="journal article" date="2019" name="Int. J. Syst. Evol. Microbiol.">
        <title>The Global Catalogue of Microorganisms (GCM) 10K type strain sequencing project: providing services to taxonomists for standard genome sequencing and annotation.</title>
        <authorList>
            <consortium name="The Broad Institute Genomics Platform"/>
            <consortium name="The Broad Institute Genome Sequencing Center for Infectious Disease"/>
            <person name="Wu L."/>
            <person name="Ma J."/>
        </authorList>
    </citation>
    <scope>NUCLEOTIDE SEQUENCE [LARGE SCALE GENOMIC DNA]</scope>
    <source>
        <strain evidence="12">CCUG 56401</strain>
    </source>
</reference>
<feature type="transmembrane region" description="Helical" evidence="8">
    <location>
        <begin position="443"/>
        <end position="461"/>
    </location>
</feature>
<evidence type="ECO:0000256" key="2">
    <source>
        <dbReference type="ARBA" id="ARBA00022475"/>
    </source>
</evidence>
<evidence type="ECO:0000256" key="6">
    <source>
        <dbReference type="ARBA" id="ARBA00022989"/>
    </source>
</evidence>
<feature type="transmembrane region" description="Helical" evidence="8">
    <location>
        <begin position="410"/>
        <end position="431"/>
    </location>
</feature>
<keyword evidence="7 8" id="KW-0472">Membrane</keyword>
<evidence type="ECO:0000256" key="1">
    <source>
        <dbReference type="ARBA" id="ARBA00004651"/>
    </source>
</evidence>
<dbReference type="Pfam" id="PF24878">
    <property type="entry name" value="YkcB_C"/>
    <property type="match status" value="1"/>
</dbReference>
<evidence type="ECO:0000256" key="7">
    <source>
        <dbReference type="ARBA" id="ARBA00023136"/>
    </source>
</evidence>
<dbReference type="GO" id="GO:0016757">
    <property type="term" value="F:glycosyltransferase activity"/>
    <property type="evidence" value="ECO:0007669"/>
    <property type="project" value="UniProtKB-KW"/>
</dbReference>
<evidence type="ECO:0000256" key="5">
    <source>
        <dbReference type="ARBA" id="ARBA00022692"/>
    </source>
</evidence>
<comment type="subcellular location">
    <subcellularLocation>
        <location evidence="1">Cell membrane</location>
        <topology evidence="1">Multi-pass membrane protein</topology>
    </subcellularLocation>
</comment>
<evidence type="ECO:0000313" key="12">
    <source>
        <dbReference type="Proteomes" id="UP001597018"/>
    </source>
</evidence>
<keyword evidence="6 8" id="KW-1133">Transmembrane helix</keyword>
<keyword evidence="3 11" id="KW-0328">Glycosyltransferase</keyword>
<evidence type="ECO:0000256" key="8">
    <source>
        <dbReference type="SAM" id="Phobius"/>
    </source>
</evidence>
<dbReference type="InterPro" id="IPR050297">
    <property type="entry name" value="LipidA_mod_glycosyltrf_83"/>
</dbReference>
<dbReference type="PANTHER" id="PTHR33908:SF3">
    <property type="entry name" value="UNDECAPRENYL PHOSPHATE-ALPHA-4-AMINO-4-DEOXY-L-ARABINOSE ARABINOSYL TRANSFERASE"/>
    <property type="match status" value="1"/>
</dbReference>
<keyword evidence="2" id="KW-1003">Cell membrane</keyword>
<evidence type="ECO:0000256" key="3">
    <source>
        <dbReference type="ARBA" id="ARBA00022676"/>
    </source>
</evidence>
<feature type="transmembrane region" description="Helical" evidence="8">
    <location>
        <begin position="386"/>
        <end position="403"/>
    </location>
</feature>
<gene>
    <name evidence="11" type="ORF">ACFQ16_27760</name>
</gene>
<dbReference type="EC" id="2.4.-.-" evidence="11"/>
<accession>A0ABW3FYT1</accession>
<proteinExistence type="predicted"/>
<keyword evidence="12" id="KW-1185">Reference proteome</keyword>
<organism evidence="11 12">
    <name type="scientific">Saccharopolyspora rosea</name>
    <dbReference type="NCBI Taxonomy" id="524884"/>
    <lineage>
        <taxon>Bacteria</taxon>
        <taxon>Bacillati</taxon>
        <taxon>Actinomycetota</taxon>
        <taxon>Actinomycetes</taxon>
        <taxon>Pseudonocardiales</taxon>
        <taxon>Pseudonocardiaceae</taxon>
        <taxon>Saccharopolyspora</taxon>
    </lineage>
</organism>
<keyword evidence="4 11" id="KW-0808">Transferase</keyword>
<evidence type="ECO:0000313" key="11">
    <source>
        <dbReference type="EMBL" id="MFD0923556.1"/>
    </source>
</evidence>
<comment type="caution">
    <text evidence="11">The sequence shown here is derived from an EMBL/GenBank/DDBJ whole genome shotgun (WGS) entry which is preliminary data.</text>
</comment>
<dbReference type="Pfam" id="PF13231">
    <property type="entry name" value="PMT_2"/>
    <property type="match status" value="1"/>
</dbReference>
<name>A0ABW3FYT1_9PSEU</name>
<feature type="transmembrane region" description="Helical" evidence="8">
    <location>
        <begin position="85"/>
        <end position="118"/>
    </location>
</feature>
<dbReference type="Proteomes" id="UP001597018">
    <property type="component" value="Unassembled WGS sequence"/>
</dbReference>
<dbReference type="InterPro" id="IPR056785">
    <property type="entry name" value="YkcA/B-like_C"/>
</dbReference>
<feature type="transmembrane region" description="Helical" evidence="8">
    <location>
        <begin position="468"/>
        <end position="489"/>
    </location>
</feature>
<feature type="transmembrane region" description="Helical" evidence="8">
    <location>
        <begin position="324"/>
        <end position="343"/>
    </location>
</feature>
<sequence length="693" mass="72532">MTGAAYAVRTAPHTAATGRGRWPGFALAGICVLATALYAWRITSEDWGNPYYAAAVKSMQHGLTNFVFGSFDPVGVVTVDKPPLALWAMVLSTAVFGFHSWSVLLPQVVEGVATVFLLHRAVRRWAGEHAALIAALVLALTPITVAIDRDSNPDTMMVLLLVAAAYAFTRSVERGARHSTRWLMLAALLVGLGFVAKMLQAWIVVPAFALAYLVGASAPVARRVLRVLGAAAVMLAGSMWWVALTALWPDPKPYIGGSTDGSVLNLVIGYNGLGRIFGSSATTALLAGPGSHGGPGHGGHGGFGGMGGTPGITRMFGEQVGGQISWLLPLCAVVLVVAVVTGWRSRRSADPARLAGWILWGGWLVLVAAVLSFMRNQFHPYYTSEMAPAIAAVTGAGLVLLWRRYRHPEGYGWLLLPAVVVVTAAWAWVLISRDPAWNGWLRYPVAAVAVVAVALLVIGRLNAGRQVALLAGAVSAVALVLAPAGWSVFTAFSSSQIGAMAQAGPPRSMFGGAHRIGGSPAANEALRRLADQFSRGQLPPQLRAAAQGGMTAEQRKILAYAQTHSAGAPIALAVEGGARGAEPYLLNTDATVVGMGGFSGGDPAPTPTELVQWVHSGRVRFVLLNDDHQGGGRGSRSFLAAFGRSAAATQRTSWVQHQCTPVNPGAYGGSGAPQQTPLDHLAGAQVLYDCGAR</sequence>
<feature type="domain" description="Putative mannosyltransferase YkcA/B-like C-terminal" evidence="10">
    <location>
        <begin position="558"/>
        <end position="656"/>
    </location>
</feature>
<keyword evidence="5 8" id="KW-0812">Transmembrane</keyword>
<feature type="transmembrane region" description="Helical" evidence="8">
    <location>
        <begin position="355"/>
        <end position="374"/>
    </location>
</feature>
<dbReference type="PANTHER" id="PTHR33908">
    <property type="entry name" value="MANNOSYLTRANSFERASE YKCB-RELATED"/>
    <property type="match status" value="1"/>
</dbReference>
<evidence type="ECO:0000259" key="9">
    <source>
        <dbReference type="Pfam" id="PF13231"/>
    </source>
</evidence>
<dbReference type="RefSeq" id="WP_345600675.1">
    <property type="nucleotide sequence ID" value="NZ_BAABLT010000012.1"/>
</dbReference>
<protein>
    <submittedName>
        <fullName evidence="11">Glycosyltransferase family 39 protein</fullName>
        <ecNumber evidence="11">2.4.-.-</ecNumber>
    </submittedName>
</protein>